<reference evidence="2 3" key="1">
    <citation type="submission" date="2023-04" db="EMBL/GenBank/DDBJ databases">
        <title>A novel bacteria isolated from coastal sediment.</title>
        <authorList>
            <person name="Liu X.-J."/>
            <person name="Du Z.-J."/>
        </authorList>
    </citation>
    <scope>NUCLEOTIDE SEQUENCE [LARGE SCALE GENOMIC DNA]</scope>
    <source>
        <strain evidence="2 3">SDUM461003</strain>
    </source>
</reference>
<dbReference type="EMBL" id="JARXHW010000071">
    <property type="protein sequence ID" value="MDQ8209451.1"/>
    <property type="molecule type" value="Genomic_DNA"/>
</dbReference>
<sequence length="209" mass="22922">MGTEIVFVSALTIAVAAIFWLILKSASEKIIAQYRRLSETLQLEITVPESKLLGFVRNEPSLYGHYRGREISLSVPGKGLQNTRQVETLLKVGLSDTKLKAQLTASGPLAGMRQRDSGGQARWKSGDTQFDNAVDVRSNQGEALGTLLTKERRSWLASMLKRSKGTVYIGGGALTFAKLGLIGNDHTRQEFEDALEFLCDFAESAEQSI</sequence>
<evidence type="ECO:0000313" key="2">
    <source>
        <dbReference type="EMBL" id="MDQ8209451.1"/>
    </source>
</evidence>
<feature type="transmembrane region" description="Helical" evidence="1">
    <location>
        <begin position="6"/>
        <end position="23"/>
    </location>
</feature>
<dbReference type="Proteomes" id="UP001225316">
    <property type="component" value="Unassembled WGS sequence"/>
</dbReference>
<accession>A0ABU1AZF1</accession>
<name>A0ABU1AZF1_9BACT</name>
<gene>
    <name evidence="2" type="ORF">QEH52_18140</name>
</gene>
<evidence type="ECO:0000313" key="3">
    <source>
        <dbReference type="Proteomes" id="UP001225316"/>
    </source>
</evidence>
<protein>
    <submittedName>
        <fullName evidence="2">Uncharacterized protein</fullName>
    </submittedName>
</protein>
<keyword evidence="1" id="KW-0812">Transmembrane</keyword>
<comment type="caution">
    <text evidence="2">The sequence shown here is derived from an EMBL/GenBank/DDBJ whole genome shotgun (WGS) entry which is preliminary data.</text>
</comment>
<keyword evidence="1" id="KW-0472">Membrane</keyword>
<keyword evidence="3" id="KW-1185">Reference proteome</keyword>
<evidence type="ECO:0000256" key="1">
    <source>
        <dbReference type="SAM" id="Phobius"/>
    </source>
</evidence>
<keyword evidence="1" id="KW-1133">Transmembrane helix</keyword>
<dbReference type="RefSeq" id="WP_308952368.1">
    <property type="nucleotide sequence ID" value="NZ_JARXHW010000071.1"/>
</dbReference>
<proteinExistence type="predicted"/>
<organism evidence="2 3">
    <name type="scientific">Thalassobacterium maritimum</name>
    <dbReference type="NCBI Taxonomy" id="3041265"/>
    <lineage>
        <taxon>Bacteria</taxon>
        <taxon>Pseudomonadati</taxon>
        <taxon>Verrucomicrobiota</taxon>
        <taxon>Opitutia</taxon>
        <taxon>Puniceicoccales</taxon>
        <taxon>Coraliomargaritaceae</taxon>
        <taxon>Thalassobacterium</taxon>
    </lineage>
</organism>